<comment type="caution">
    <text evidence="1">The sequence shown here is derived from an EMBL/GenBank/DDBJ whole genome shotgun (WGS) entry which is preliminary data.</text>
</comment>
<dbReference type="STRING" id="55952.BU52_04590"/>
<sequence length="124" mass="13372">MANTETSLKECLSSIDGATAAALVDYTSGMALGTLGGGKDFNLEVAAAGNTDVVRSKLRTMEHLGLNEEIEDILITLNSQYHLIRLLKGRGGNGLFLYLVLEAGRANLAMARHQLRRIEAELEV</sequence>
<accession>A0A081XXN3</accession>
<organism evidence="1 2">
    <name type="scientific">Streptomyces toyocaensis</name>
    <dbReference type="NCBI Taxonomy" id="55952"/>
    <lineage>
        <taxon>Bacteria</taxon>
        <taxon>Bacillati</taxon>
        <taxon>Actinomycetota</taxon>
        <taxon>Actinomycetes</taxon>
        <taxon>Kitasatosporales</taxon>
        <taxon>Streptomycetaceae</taxon>
        <taxon>Streptomyces</taxon>
    </lineage>
</organism>
<dbReference type="RefSeq" id="WP_037928407.1">
    <property type="nucleotide sequence ID" value="NZ_JBFADL010000137.1"/>
</dbReference>
<dbReference type="Proteomes" id="UP000028341">
    <property type="component" value="Unassembled WGS sequence"/>
</dbReference>
<dbReference type="AlphaFoldDB" id="A0A081XXN3"/>
<evidence type="ECO:0000313" key="1">
    <source>
        <dbReference type="EMBL" id="KES08306.1"/>
    </source>
</evidence>
<keyword evidence="2" id="KW-1185">Reference proteome</keyword>
<evidence type="ECO:0000313" key="2">
    <source>
        <dbReference type="Proteomes" id="UP000028341"/>
    </source>
</evidence>
<protein>
    <submittedName>
        <fullName evidence="1">Uncharacterized protein</fullName>
    </submittedName>
</protein>
<dbReference type="eggNOG" id="COG4753">
    <property type="taxonomic scope" value="Bacteria"/>
</dbReference>
<dbReference type="EMBL" id="JFCB01000002">
    <property type="protein sequence ID" value="KES08306.1"/>
    <property type="molecule type" value="Genomic_DNA"/>
</dbReference>
<gene>
    <name evidence="1" type="ORF">BU52_04590</name>
</gene>
<reference evidence="1 2" key="1">
    <citation type="submission" date="2014-02" db="EMBL/GenBank/DDBJ databases">
        <title>The genome announcement of Streptomyces toyocaensis NRRL15009.</title>
        <authorList>
            <person name="Hong H.-J."/>
            <person name="Kwun M.J."/>
        </authorList>
    </citation>
    <scope>NUCLEOTIDE SEQUENCE [LARGE SCALE GENOMIC DNA]</scope>
    <source>
        <strain evidence="1 2">NRRL 15009</strain>
    </source>
</reference>
<dbReference type="OrthoDB" id="3781969at2"/>
<proteinExistence type="predicted"/>
<name>A0A081XXN3_STRTO</name>